<evidence type="ECO:0000313" key="4">
    <source>
        <dbReference type="EMBL" id="OJT13171.1"/>
    </source>
</evidence>
<name>A0A1M2VZX7_TRAPU</name>
<dbReference type="InterPro" id="IPR050951">
    <property type="entry name" value="Retrovirus_Pol_polyprotein"/>
</dbReference>
<reference evidence="4 5" key="1">
    <citation type="submission" date="2016-10" db="EMBL/GenBank/DDBJ databases">
        <title>Genome sequence of the basidiomycete white-rot fungus Trametes pubescens.</title>
        <authorList>
            <person name="Makela M.R."/>
            <person name="Granchi Z."/>
            <person name="Peng M."/>
            <person name="De Vries R.P."/>
            <person name="Grigoriev I."/>
            <person name="Riley R."/>
            <person name="Hilden K."/>
        </authorList>
    </citation>
    <scope>NUCLEOTIDE SEQUENCE [LARGE SCALE GENOMIC DNA]</scope>
    <source>
        <strain evidence="4 5">FBCC735</strain>
    </source>
</reference>
<dbReference type="AlphaFoldDB" id="A0A1M2VZX7"/>
<dbReference type="GO" id="GO:0003723">
    <property type="term" value="F:RNA binding"/>
    <property type="evidence" value="ECO:0007669"/>
    <property type="project" value="UniProtKB-KW"/>
</dbReference>
<gene>
    <name evidence="4" type="ORF">TRAPUB_10262</name>
</gene>
<dbReference type="InterPro" id="IPR012337">
    <property type="entry name" value="RNaseH-like_sf"/>
</dbReference>
<proteinExistence type="predicted"/>
<dbReference type="InterPro" id="IPR001584">
    <property type="entry name" value="Integrase_cat-core"/>
</dbReference>
<dbReference type="GO" id="GO:0015074">
    <property type="term" value="P:DNA integration"/>
    <property type="evidence" value="ECO:0007669"/>
    <property type="project" value="InterPro"/>
</dbReference>
<evidence type="ECO:0000256" key="2">
    <source>
        <dbReference type="SAM" id="MobiDB-lite"/>
    </source>
</evidence>
<dbReference type="OrthoDB" id="3237746at2759"/>
<sequence length="456" mass="51775">MFLEVIKAIMNDIEGVEPRIARRAKHRAEQYLIEDGKLWRTRGGTAARARPRVECITRTEAIEQAREEHAQKGHWGRDTIKIALLDKYWSPKLDASILNAIQHCARCKSFGPTHLHALLDPITRRHPLELLVGDYLSMPDGKGGYHTVGVYLDTFSQHVWAFKYKTAGTAKTTTDSLRQIFQGFAPPETFMTDGGKHFNNNNVKDYCKTWGVKPHVVAAYSPWVNGLVEGTNKLLLHVLKRLCAPDVGEDSWDAEVTQKDWDSLPRQWTEHLDDAVKCLNYRILPALKFSPKELLLGKIVNTPTTAIMVANSAISEEDAAKHVAYVAQQHLDGYDEAVRHALKRKKVFDKRVLASRAGEVIFEDGGLVQVYRSDLDYTFKTERKLLPKWSTPYRVVRRLNHSYELTTLGGVSIAGLFNARRLRKFEPRPGTQLAEAENARRSQESAQNETRTDHQT</sequence>
<dbReference type="STRING" id="154538.A0A1M2VZX7"/>
<dbReference type="Gene3D" id="1.10.340.70">
    <property type="match status" value="1"/>
</dbReference>
<dbReference type="Gene3D" id="3.30.420.10">
    <property type="entry name" value="Ribonuclease H-like superfamily/Ribonuclease H"/>
    <property type="match status" value="1"/>
</dbReference>
<keyword evidence="1" id="KW-0694">RNA-binding</keyword>
<accession>A0A1M2VZX7</accession>
<protein>
    <submittedName>
        <fullName evidence="4">Pro-Pol polyprotein</fullName>
    </submittedName>
</protein>
<evidence type="ECO:0000259" key="3">
    <source>
        <dbReference type="PROSITE" id="PS50994"/>
    </source>
</evidence>
<dbReference type="InterPro" id="IPR036397">
    <property type="entry name" value="RNaseH_sf"/>
</dbReference>
<dbReference type="PANTHER" id="PTHR37984:SF5">
    <property type="entry name" value="PROTEIN NYNRIN-LIKE"/>
    <property type="match status" value="1"/>
</dbReference>
<dbReference type="OMA" id="LANCAPC"/>
<dbReference type="PROSITE" id="PS50994">
    <property type="entry name" value="INTEGRASE"/>
    <property type="match status" value="1"/>
</dbReference>
<keyword evidence="5" id="KW-1185">Reference proteome</keyword>
<feature type="region of interest" description="Disordered" evidence="2">
    <location>
        <begin position="427"/>
        <end position="456"/>
    </location>
</feature>
<evidence type="ECO:0000256" key="1">
    <source>
        <dbReference type="ARBA" id="ARBA00022884"/>
    </source>
</evidence>
<evidence type="ECO:0000313" key="5">
    <source>
        <dbReference type="Proteomes" id="UP000184267"/>
    </source>
</evidence>
<dbReference type="GO" id="GO:0005634">
    <property type="term" value="C:nucleus"/>
    <property type="evidence" value="ECO:0007669"/>
    <property type="project" value="UniProtKB-ARBA"/>
</dbReference>
<dbReference type="EMBL" id="MNAD01000422">
    <property type="protein sequence ID" value="OJT13171.1"/>
    <property type="molecule type" value="Genomic_DNA"/>
</dbReference>
<dbReference type="PANTHER" id="PTHR37984">
    <property type="entry name" value="PROTEIN CBG26694"/>
    <property type="match status" value="1"/>
</dbReference>
<dbReference type="Pfam" id="PF00665">
    <property type="entry name" value="rve"/>
    <property type="match status" value="1"/>
</dbReference>
<dbReference type="Proteomes" id="UP000184267">
    <property type="component" value="Unassembled WGS sequence"/>
</dbReference>
<feature type="domain" description="Integrase catalytic" evidence="3">
    <location>
        <begin position="123"/>
        <end position="299"/>
    </location>
</feature>
<dbReference type="SUPFAM" id="SSF53098">
    <property type="entry name" value="Ribonuclease H-like"/>
    <property type="match status" value="1"/>
</dbReference>
<comment type="caution">
    <text evidence="4">The sequence shown here is derived from an EMBL/GenBank/DDBJ whole genome shotgun (WGS) entry which is preliminary data.</text>
</comment>
<organism evidence="4 5">
    <name type="scientific">Trametes pubescens</name>
    <name type="common">White-rot fungus</name>
    <dbReference type="NCBI Taxonomy" id="154538"/>
    <lineage>
        <taxon>Eukaryota</taxon>
        <taxon>Fungi</taxon>
        <taxon>Dikarya</taxon>
        <taxon>Basidiomycota</taxon>
        <taxon>Agaricomycotina</taxon>
        <taxon>Agaricomycetes</taxon>
        <taxon>Polyporales</taxon>
        <taxon>Polyporaceae</taxon>
        <taxon>Trametes</taxon>
    </lineage>
</organism>